<reference evidence="3" key="1">
    <citation type="submission" date="2017-01" db="EMBL/GenBank/DDBJ databases">
        <authorList>
            <person name="Wang Y."/>
            <person name="White M."/>
            <person name="Kvist S."/>
            <person name="Moncalvo J.-M."/>
        </authorList>
    </citation>
    <scope>NUCLEOTIDE SEQUENCE [LARGE SCALE GENOMIC DNA]</scope>
    <source>
        <strain evidence="3">COL-18-3</strain>
    </source>
</reference>
<evidence type="ECO:0000313" key="3">
    <source>
        <dbReference type="Proteomes" id="UP000188320"/>
    </source>
</evidence>
<organism evidence="2 3">
    <name type="scientific">Zancudomyces culisetae</name>
    <name type="common">Gut fungus</name>
    <name type="synonym">Smittium culisetae</name>
    <dbReference type="NCBI Taxonomy" id="1213189"/>
    <lineage>
        <taxon>Eukaryota</taxon>
        <taxon>Fungi</taxon>
        <taxon>Fungi incertae sedis</taxon>
        <taxon>Zoopagomycota</taxon>
        <taxon>Kickxellomycotina</taxon>
        <taxon>Harpellomycetes</taxon>
        <taxon>Harpellales</taxon>
        <taxon>Legeriomycetaceae</taxon>
        <taxon>Zancudomyces</taxon>
    </lineage>
</organism>
<evidence type="ECO:0000313" key="2">
    <source>
        <dbReference type="EMBL" id="OMH78889.1"/>
    </source>
</evidence>
<sequence length="97" mass="12462">MKEEEILELRDKKREWEQKYKAITQVQKIVEEIDAKTKLIEKVKYRDKQVQKKEYEGKKQEVMQRLERFKMNDRKRYKRKWRPRDKRWKKRVEWMSS</sequence>
<name>A0A1R1PD98_ZANCU</name>
<accession>A0A1R1PD98</accession>
<comment type="caution">
    <text evidence="2">The sequence shown here is derived from an EMBL/GenBank/DDBJ whole genome shotgun (WGS) entry which is preliminary data.</text>
</comment>
<keyword evidence="1" id="KW-0175">Coiled coil</keyword>
<dbReference type="EMBL" id="LSSK01001739">
    <property type="protein sequence ID" value="OMH78889.1"/>
    <property type="molecule type" value="Genomic_DNA"/>
</dbReference>
<dbReference type="Proteomes" id="UP000188320">
    <property type="component" value="Unassembled WGS sequence"/>
</dbReference>
<evidence type="ECO:0000256" key="1">
    <source>
        <dbReference type="SAM" id="Coils"/>
    </source>
</evidence>
<feature type="coiled-coil region" evidence="1">
    <location>
        <begin position="6"/>
        <end position="72"/>
    </location>
</feature>
<keyword evidence="3" id="KW-1185">Reference proteome</keyword>
<dbReference type="AlphaFoldDB" id="A0A1R1PD98"/>
<gene>
    <name evidence="2" type="ORF">AX774_g7709</name>
</gene>
<proteinExistence type="predicted"/>
<protein>
    <submittedName>
        <fullName evidence="2">Uncharacterized protein</fullName>
    </submittedName>
</protein>